<protein>
    <submittedName>
        <fullName evidence="3">TRAP transporter substrate-binding protein</fullName>
    </submittedName>
</protein>
<feature type="chain" id="PRO_5046310733" evidence="2">
    <location>
        <begin position="25"/>
        <end position="324"/>
    </location>
</feature>
<dbReference type="Gene3D" id="3.40.190.170">
    <property type="entry name" value="Bacterial extracellular solute-binding protein, family 7"/>
    <property type="match status" value="1"/>
</dbReference>
<sequence>MNKIFKAVATAAVFGIASTSAGLAEDWDMPTPYPDKTFHTVNIQQFADEVREATNGELNIKLHTAGSLIKHGEIKNSVRNQIVPAGEFFLSLLANEDPAFGIDSLPLVAVSYQDAARLWEAQEPVITELLAKQRLKPLFSVPWPPQGLYTKKEIKTVDDLNGLKFRSYNANLEKFATMVGAAPTQVEAPDIPQAFATGQVEAMITSPSTGANSKAWDFLSHYTPINAWVPKNIVVVNMAAFNALDEETQAAVLEAAAAAEERGWNMSRREAEEKTQELADNGITIVEPSQELKDGLAKVGVELLEDWRANSTPAADKIIDAYYN</sequence>
<reference evidence="3 4" key="1">
    <citation type="submission" date="2022-01" db="EMBL/GenBank/DDBJ databases">
        <title>Maritalea mediterranea sp. nov., isolated from marine plastic residues from the Malva-rosa beach (Valencia, Spain).</title>
        <authorList>
            <person name="Vidal-Verdu A."/>
            <person name="Molina-Menor E."/>
            <person name="Pascual J."/>
            <person name="Pereto J."/>
            <person name="Porcar M."/>
        </authorList>
    </citation>
    <scope>NUCLEOTIDE SEQUENCE [LARGE SCALE GENOMIC DNA]</scope>
    <source>
        <strain evidence="3 4">P4.10X</strain>
    </source>
</reference>
<dbReference type="InterPro" id="IPR018389">
    <property type="entry name" value="DctP_fam"/>
</dbReference>
<name>A0ABS9E9Q0_9HYPH</name>
<accession>A0ABS9E9Q0</accession>
<dbReference type="PANTHER" id="PTHR33376">
    <property type="match status" value="1"/>
</dbReference>
<comment type="caution">
    <text evidence="3">The sequence shown here is derived from an EMBL/GenBank/DDBJ whole genome shotgun (WGS) entry which is preliminary data.</text>
</comment>
<evidence type="ECO:0000313" key="4">
    <source>
        <dbReference type="Proteomes" id="UP001201217"/>
    </source>
</evidence>
<keyword evidence="1 2" id="KW-0732">Signal</keyword>
<proteinExistence type="predicted"/>
<dbReference type="CDD" id="cd13602">
    <property type="entry name" value="PBP2_TRAP_BpDctp6_7"/>
    <property type="match status" value="1"/>
</dbReference>
<dbReference type="SUPFAM" id="SSF53850">
    <property type="entry name" value="Periplasmic binding protein-like II"/>
    <property type="match status" value="1"/>
</dbReference>
<gene>
    <name evidence="3" type="ORF">L1I42_08385</name>
</gene>
<dbReference type="Proteomes" id="UP001201217">
    <property type="component" value="Unassembled WGS sequence"/>
</dbReference>
<evidence type="ECO:0000313" key="3">
    <source>
        <dbReference type="EMBL" id="MCF4098505.1"/>
    </source>
</evidence>
<dbReference type="EMBL" id="JAKGTI010000001">
    <property type="protein sequence ID" value="MCF4098505.1"/>
    <property type="molecule type" value="Genomic_DNA"/>
</dbReference>
<organism evidence="3 4">
    <name type="scientific">Maritalea mediterranea</name>
    <dbReference type="NCBI Taxonomy" id="2909667"/>
    <lineage>
        <taxon>Bacteria</taxon>
        <taxon>Pseudomonadati</taxon>
        <taxon>Pseudomonadota</taxon>
        <taxon>Alphaproteobacteria</taxon>
        <taxon>Hyphomicrobiales</taxon>
        <taxon>Devosiaceae</taxon>
        <taxon>Maritalea</taxon>
    </lineage>
</organism>
<dbReference type="InterPro" id="IPR038404">
    <property type="entry name" value="TRAP_DctP_sf"/>
</dbReference>
<keyword evidence="4" id="KW-1185">Reference proteome</keyword>
<feature type="signal peptide" evidence="2">
    <location>
        <begin position="1"/>
        <end position="24"/>
    </location>
</feature>
<evidence type="ECO:0000256" key="1">
    <source>
        <dbReference type="ARBA" id="ARBA00022729"/>
    </source>
</evidence>
<dbReference type="RefSeq" id="WP_236114023.1">
    <property type="nucleotide sequence ID" value="NZ_JAKGTI010000001.1"/>
</dbReference>
<dbReference type="PANTHER" id="PTHR33376:SF4">
    <property type="entry name" value="SIALIC ACID-BINDING PERIPLASMIC PROTEIN SIAP"/>
    <property type="match status" value="1"/>
</dbReference>
<dbReference type="Pfam" id="PF03480">
    <property type="entry name" value="DctP"/>
    <property type="match status" value="1"/>
</dbReference>
<evidence type="ECO:0000256" key="2">
    <source>
        <dbReference type="SAM" id="SignalP"/>
    </source>
</evidence>
<dbReference type="NCBIfam" id="NF037995">
    <property type="entry name" value="TRAP_S1"/>
    <property type="match status" value="1"/>
</dbReference>